<keyword evidence="14" id="KW-1185">Reference proteome</keyword>
<evidence type="ECO:0000259" key="12">
    <source>
        <dbReference type="Pfam" id="PF13290"/>
    </source>
</evidence>
<dbReference type="CDD" id="cd06563">
    <property type="entry name" value="GH20_chitobiase-like"/>
    <property type="match status" value="1"/>
</dbReference>
<dbReference type="KEGG" id="hja:BST95_07990"/>
<dbReference type="InterPro" id="IPR015883">
    <property type="entry name" value="Glyco_hydro_20_cat"/>
</dbReference>
<organism evidence="13 14">
    <name type="scientific">Halioglobus japonicus</name>
    <dbReference type="NCBI Taxonomy" id="930805"/>
    <lineage>
        <taxon>Bacteria</taxon>
        <taxon>Pseudomonadati</taxon>
        <taxon>Pseudomonadota</taxon>
        <taxon>Gammaproteobacteria</taxon>
        <taxon>Cellvibrionales</taxon>
        <taxon>Halieaceae</taxon>
        <taxon>Halioglobus</taxon>
    </lineage>
</organism>
<dbReference type="PRINTS" id="PR00738">
    <property type="entry name" value="GLHYDRLASE20"/>
</dbReference>
<dbReference type="Pfam" id="PF13290">
    <property type="entry name" value="CHB_HEX_C_1"/>
    <property type="match status" value="1"/>
</dbReference>
<dbReference type="Gene3D" id="2.60.120.260">
    <property type="entry name" value="Galactose-binding domain-like"/>
    <property type="match status" value="1"/>
</dbReference>
<evidence type="ECO:0000256" key="4">
    <source>
        <dbReference type="ARBA" id="ARBA00022801"/>
    </source>
</evidence>
<dbReference type="RefSeq" id="WP_084198823.1">
    <property type="nucleotide sequence ID" value="NZ_BMYL01000002.1"/>
</dbReference>
<protein>
    <recommendedName>
        <fullName evidence="3">beta-N-acetylhexosaminidase</fullName>
        <ecNumber evidence="3">3.2.1.52</ecNumber>
    </recommendedName>
    <alternativeName>
        <fullName evidence="6">Beta-N-acetylhexosaminidase</fullName>
    </alternativeName>
    <alternativeName>
        <fullName evidence="7">N-acetyl-beta-glucosaminidase</fullName>
    </alternativeName>
</protein>
<feature type="domain" description="Glycoside hydrolase family 20 catalytic" evidence="9">
    <location>
        <begin position="116"/>
        <end position="461"/>
    </location>
</feature>
<evidence type="ECO:0000256" key="2">
    <source>
        <dbReference type="ARBA" id="ARBA00006285"/>
    </source>
</evidence>
<evidence type="ECO:0000259" key="11">
    <source>
        <dbReference type="Pfam" id="PF02838"/>
    </source>
</evidence>
<dbReference type="Gene3D" id="3.20.20.80">
    <property type="entry name" value="Glycosidases"/>
    <property type="match status" value="1"/>
</dbReference>
<dbReference type="SUPFAM" id="SSF55545">
    <property type="entry name" value="beta-N-acetylhexosaminidase-like domain"/>
    <property type="match status" value="1"/>
</dbReference>
<evidence type="ECO:0000256" key="3">
    <source>
        <dbReference type="ARBA" id="ARBA00012663"/>
    </source>
</evidence>
<comment type="similarity">
    <text evidence="2">Belongs to the glycosyl hydrolase 20 family.</text>
</comment>
<evidence type="ECO:0000256" key="5">
    <source>
        <dbReference type="ARBA" id="ARBA00023295"/>
    </source>
</evidence>
<dbReference type="AlphaFoldDB" id="A0AAP8ME66"/>
<dbReference type="PANTHER" id="PTHR22600:SF57">
    <property type="entry name" value="BETA-N-ACETYLHEXOSAMINIDASE"/>
    <property type="match status" value="1"/>
</dbReference>
<comment type="catalytic activity">
    <reaction evidence="1">
        <text>Hydrolysis of terminal non-reducing N-acetyl-D-hexosamine residues in N-acetyl-beta-D-hexosaminides.</text>
        <dbReference type="EC" id="3.2.1.52"/>
    </reaction>
</comment>
<dbReference type="Pfam" id="PF02838">
    <property type="entry name" value="Glyco_hydro_20b"/>
    <property type="match status" value="1"/>
</dbReference>
<evidence type="ECO:0000313" key="14">
    <source>
        <dbReference type="Proteomes" id="UP000235162"/>
    </source>
</evidence>
<evidence type="ECO:0000256" key="7">
    <source>
        <dbReference type="ARBA" id="ARBA00033000"/>
    </source>
</evidence>
<feature type="domain" description="Beta-hexosaminidase bacterial type N-terminal" evidence="11">
    <location>
        <begin position="2"/>
        <end position="113"/>
    </location>
</feature>
<evidence type="ECO:0000256" key="6">
    <source>
        <dbReference type="ARBA" id="ARBA00030512"/>
    </source>
</evidence>
<dbReference type="GO" id="GO:0005975">
    <property type="term" value="P:carbohydrate metabolic process"/>
    <property type="evidence" value="ECO:0007669"/>
    <property type="project" value="InterPro"/>
</dbReference>
<evidence type="ECO:0000259" key="10">
    <source>
        <dbReference type="Pfam" id="PF00754"/>
    </source>
</evidence>
<feature type="domain" description="F5/8 type C" evidence="10">
    <location>
        <begin position="593"/>
        <end position="701"/>
    </location>
</feature>
<dbReference type="Gene3D" id="3.30.379.10">
    <property type="entry name" value="Chitobiase/beta-hexosaminidase domain 2-like"/>
    <property type="match status" value="1"/>
</dbReference>
<dbReference type="Pfam" id="PF00728">
    <property type="entry name" value="Glyco_hydro_20"/>
    <property type="match status" value="1"/>
</dbReference>
<dbReference type="Pfam" id="PF00754">
    <property type="entry name" value="F5_F8_type_C"/>
    <property type="match status" value="1"/>
</dbReference>
<dbReference type="EMBL" id="PKUR01000002">
    <property type="protein sequence ID" value="PLW86186.1"/>
    <property type="molecule type" value="Genomic_DNA"/>
</dbReference>
<dbReference type="InterPro" id="IPR017853">
    <property type="entry name" value="GH"/>
</dbReference>
<sequence>MQPAILPFPQSLQRDEGSCDLSAVTVNCDSSQLAASAELLQATLSTAESGTPLTLSLAPDIETPEGYRLSVAHAGVTLEAGTPAGAFYGCQSLLQLVATADSHKIPCLRIDDAPTYAWRGMHLDCSRHFFDVAFIKRYIDLLALHKMNRFHWHLCDDQGWRLESRRFPRLTQVGAWRDRSVIGHTANRERRYEDKPHGGYYTQEEVKEVVAYAAARHIEVLPEIDIPGHAAALLAAYPQLACDDGDYQVEAHYGIFPDVLCPSEETFAFLADLFAELAELFPFEYVHIGGDEVIKDKWQQCPRCQQLMRDQGMTSVDRLHGYFVSRVEDILASLGRRAIAWNEVMEGNVDTSTTIMCWTGFDACQQALEAGHETIMTPVECTYFDFYQSTSLDEPQAIHGLASLKQVFDYDPLPDGVSEALRPRILGAQANVWTEYLRDTATVEYACLPRMTALSEVTWTGPGRDWTSFCQRLPALMDTLRQQGHTVADSAWKPRLEFTPATNGGLSVTMACDMPGTVIHYTTDGSPPTTESPIYRAPLVIQQSCVVRCMSVDSVTGRCYGDERQHLSIHRALHCPLFRLASGELHEAPELARLTDGKLGNERIFHGFEWTQFTDVDNDLVIDLGSSQPVTRMSLNFEAGAHRELFFPSRIEAYSSDDSQQWQPLGQCEGDALNNGAVILEADTTSARYLRLRLENRDQHYGPEQRQLITRPVHLDEIVVD</sequence>
<dbReference type="GO" id="GO:0016020">
    <property type="term" value="C:membrane"/>
    <property type="evidence" value="ECO:0007669"/>
    <property type="project" value="TreeGrafter"/>
</dbReference>
<reference evidence="13 14" key="1">
    <citation type="submission" date="2018-01" db="EMBL/GenBank/DDBJ databases">
        <title>The draft genome sequence of Halioglobus japonicus S1-36.</title>
        <authorList>
            <person name="Du Z.-J."/>
            <person name="Shi M.-J."/>
        </authorList>
    </citation>
    <scope>NUCLEOTIDE SEQUENCE [LARGE SCALE GENOMIC DNA]</scope>
    <source>
        <strain evidence="13 14">S1-36</strain>
    </source>
</reference>
<dbReference type="GO" id="GO:0004563">
    <property type="term" value="F:beta-N-acetylhexosaminidase activity"/>
    <property type="evidence" value="ECO:0007669"/>
    <property type="project" value="UniProtKB-EC"/>
</dbReference>
<dbReference type="InterPro" id="IPR015882">
    <property type="entry name" value="HEX_bac_N"/>
</dbReference>
<evidence type="ECO:0000256" key="8">
    <source>
        <dbReference type="PIRSR" id="PIRSR625705-1"/>
    </source>
</evidence>
<keyword evidence="5" id="KW-0326">Glycosidase</keyword>
<dbReference type="EC" id="3.2.1.52" evidence="3"/>
<name>A0AAP8ME66_9GAMM</name>
<feature type="domain" description="GH29D-like beta-sandwich" evidence="12">
    <location>
        <begin position="504"/>
        <end position="555"/>
    </location>
</feature>
<dbReference type="SUPFAM" id="SSF49785">
    <property type="entry name" value="Galactose-binding domain-like"/>
    <property type="match status" value="1"/>
</dbReference>
<dbReference type="InterPro" id="IPR000421">
    <property type="entry name" value="FA58C"/>
</dbReference>
<evidence type="ECO:0000313" key="13">
    <source>
        <dbReference type="EMBL" id="PLW86186.1"/>
    </source>
</evidence>
<gene>
    <name evidence="13" type="ORF">C0029_07040</name>
</gene>
<dbReference type="PANTHER" id="PTHR22600">
    <property type="entry name" value="BETA-HEXOSAMINIDASE"/>
    <property type="match status" value="1"/>
</dbReference>
<evidence type="ECO:0000256" key="1">
    <source>
        <dbReference type="ARBA" id="ARBA00001231"/>
    </source>
</evidence>
<dbReference type="Proteomes" id="UP000235162">
    <property type="component" value="Unassembled WGS sequence"/>
</dbReference>
<feature type="active site" description="Proton donor" evidence="8">
    <location>
        <position position="292"/>
    </location>
</feature>
<proteinExistence type="inferred from homology"/>
<dbReference type="InterPro" id="IPR029018">
    <property type="entry name" value="Hex-like_dom2"/>
</dbReference>
<evidence type="ECO:0000259" key="9">
    <source>
        <dbReference type="Pfam" id="PF00728"/>
    </source>
</evidence>
<comment type="caution">
    <text evidence="13">The sequence shown here is derived from an EMBL/GenBank/DDBJ whole genome shotgun (WGS) entry which is preliminary data.</text>
</comment>
<dbReference type="GO" id="GO:0030203">
    <property type="term" value="P:glycosaminoglycan metabolic process"/>
    <property type="evidence" value="ECO:0007669"/>
    <property type="project" value="TreeGrafter"/>
</dbReference>
<keyword evidence="4" id="KW-0378">Hydrolase</keyword>
<dbReference type="InterPro" id="IPR008979">
    <property type="entry name" value="Galactose-bd-like_sf"/>
</dbReference>
<dbReference type="InterPro" id="IPR025705">
    <property type="entry name" value="Beta_hexosaminidase_sua/sub"/>
</dbReference>
<dbReference type="InterPro" id="IPR059177">
    <property type="entry name" value="GH29D-like_dom"/>
</dbReference>
<accession>A0AAP8ME66</accession>
<dbReference type="SUPFAM" id="SSF51445">
    <property type="entry name" value="(Trans)glycosidases"/>
    <property type="match status" value="1"/>
</dbReference>